<dbReference type="Proteomes" id="UP000226151">
    <property type="component" value="Genome"/>
</dbReference>
<protein>
    <recommendedName>
        <fullName evidence="11">Portal protein</fullName>
    </recommendedName>
    <alternativeName>
        <fullName evidence="11">Head-to-tail connector</fullName>
    </alternativeName>
</protein>
<evidence type="ECO:0000256" key="8">
    <source>
        <dbReference type="ARBA" id="ARBA00023009"/>
    </source>
</evidence>
<evidence type="ECO:0000256" key="5">
    <source>
        <dbReference type="ARBA" id="ARBA00022612"/>
    </source>
</evidence>
<reference evidence="13" key="1">
    <citation type="submission" date="2017-04" db="EMBL/GenBank/DDBJ databases">
        <title>Complete genome sequence of novel T7-like phage PHB02 against Capsular type A Pasteurella multocida.</title>
        <authorList>
            <person name="Chen B.Y."/>
            <person name="Wu B."/>
            <person name="Sun C.E."/>
            <person name="Song Y.J."/>
        </authorList>
    </citation>
    <scope>NUCLEOTIDE SEQUENCE [LARGE SCALE GENOMIC DNA]</scope>
</reference>
<comment type="subcellular location">
    <subcellularLocation>
        <location evidence="2 11">Virion</location>
    </subcellularLocation>
</comment>
<keyword evidence="3 11" id="KW-1244">Viral short tail ejection system</keyword>
<proteinExistence type="inferred from homology"/>
<evidence type="ECO:0000256" key="7">
    <source>
        <dbReference type="ARBA" id="ARBA00022950"/>
    </source>
</evidence>
<dbReference type="EMBL" id="MF034659">
    <property type="protein sequence ID" value="ARV77580.1"/>
    <property type="molecule type" value="Genomic_DNA"/>
</dbReference>
<comment type="similarity">
    <text evidence="11">Belongs to the podoviridae portal protein family.</text>
</comment>
<dbReference type="GO" id="GO:0019073">
    <property type="term" value="P:viral DNA genome packaging"/>
    <property type="evidence" value="ECO:0007669"/>
    <property type="project" value="UniProtKB-UniRule"/>
</dbReference>
<evidence type="ECO:0000256" key="2">
    <source>
        <dbReference type="ARBA" id="ARBA00004328"/>
    </source>
</evidence>
<dbReference type="GO" id="GO:0046798">
    <property type="term" value="C:viral portal complex"/>
    <property type="evidence" value="ECO:0007669"/>
    <property type="project" value="UniProtKB-UniRule"/>
</dbReference>
<keyword evidence="11" id="KW-0167">Capsid protein</keyword>
<evidence type="ECO:0000313" key="13">
    <source>
        <dbReference type="Proteomes" id="UP000226151"/>
    </source>
</evidence>
<evidence type="ECO:0000256" key="9">
    <source>
        <dbReference type="ARBA" id="ARBA00023219"/>
    </source>
</evidence>
<accession>A0A1Y0SVV2</accession>
<dbReference type="GO" id="GO:0099002">
    <property type="term" value="P:symbiont genome ejection through host cell envelope, short tail mechanism"/>
    <property type="evidence" value="ECO:0007669"/>
    <property type="project" value="UniProtKB-UniRule"/>
</dbReference>
<name>A0A1Y0SVV2_9CAUD</name>
<dbReference type="HAMAP" id="MF_04120">
    <property type="entry name" value="PORTAL_PROTEIN_T7"/>
    <property type="match status" value="1"/>
</dbReference>
<keyword evidence="7 11" id="KW-0118">Viral capsid assembly</keyword>
<keyword evidence="10 11" id="KW-1160">Virus entry into host cell</keyword>
<evidence type="ECO:0000313" key="12">
    <source>
        <dbReference type="EMBL" id="ARV77580.1"/>
    </source>
</evidence>
<sequence length="542" mass="59547">MANSTVKREGTLAEEGAEVIYKRLENDRKPYETRAESCAKVTIPSIFPKESDNDSTNYLTPYQSVGARGLNNLASKLMLALFPMQTWFKLSVSEFVAKKMTGDNGTQLNEVNTGLAMVERVLMNYIEANSYRVVLFEALKQLVVSGNALLYVTDPRESGNNTYNPLKLYKLNKFVVQRDTYGNVLQIITKDSIAYSALPEDIRSSMAKDGEHKPDEQIDLYTHIYLDEESNTYQKYEEIDGEVISGTEAEYPIDACPFIPVRMVRLDGESYGRSYCEEYIGDLNSLESLTKAIIEMSAISAKVVFLVNPAGMTQPRKLNKAKNGDFVTGLPTDVTAFQVDKRLDFSITKQTADSIEARLGFAFMLNSAVQRTGERVTAEEIRYVASELEDTLGGVYSILSQELQMPLVKVLLKQLQATAKIPELPKEAIEPTVSTGLEALGRGQDFDKLSQCLAAWSQVANLAQDPDLNIRNIKERIATSIGIDTTGILLTDQEKQEMLAQQAAEQATMGGAQSLGSGAGALATSSPEVAAQAMDTAGMEAA</sequence>
<dbReference type="RefSeq" id="YP_009790755.1">
    <property type="nucleotide sequence ID" value="NC_047831.1"/>
</dbReference>
<keyword evidence="6 11" id="KW-0946">Virion</keyword>
<dbReference type="InterPro" id="IPR038995">
    <property type="entry name" value="Portal_prot_Caudovirale"/>
</dbReference>
<evidence type="ECO:0000256" key="6">
    <source>
        <dbReference type="ARBA" id="ARBA00022844"/>
    </source>
</evidence>
<keyword evidence="4 11" id="KW-1162">Viral penetration into host cytoplasm</keyword>
<comment type="subunit">
    <text evidence="11">Homododecamer. Interacts with major capsid protein. Interacts with the tail tube protein gp11. Interacts with the terminase large subunit. Interacts with the internal virion protein gp14.</text>
</comment>
<dbReference type="Pfam" id="PF12236">
    <property type="entry name" value="Head-tail_con"/>
    <property type="match status" value="1"/>
</dbReference>
<comment type="function">
    <text evidence="1 11">Forms the portal vertex of the capsid. This portal plays critical roles in head assembly, genome packaging, neck/tail attachment, and genome ejection. The portal protein multimerizes as a single ring-shaped homododecamer arranged around a central channel.</text>
</comment>
<evidence type="ECO:0000256" key="10">
    <source>
        <dbReference type="ARBA" id="ARBA00023296"/>
    </source>
</evidence>
<dbReference type="GeneID" id="54980919"/>
<keyword evidence="5 11" id="KW-1188">Viral release from host cell</keyword>
<keyword evidence="13" id="KW-1185">Reference proteome</keyword>
<evidence type="ECO:0000256" key="4">
    <source>
        <dbReference type="ARBA" id="ARBA00022595"/>
    </source>
</evidence>
<evidence type="ECO:0000256" key="11">
    <source>
        <dbReference type="HAMAP-Rule" id="MF_04120"/>
    </source>
</evidence>
<evidence type="ECO:0000256" key="3">
    <source>
        <dbReference type="ARBA" id="ARBA00022470"/>
    </source>
</evidence>
<keyword evidence="8 11" id="KW-1171">Viral genome ejection through host cell envelope</keyword>
<organism evidence="12 13">
    <name type="scientific">Pasteurella phage vB_PmuP_PHB02</name>
    <dbReference type="NCBI Taxonomy" id="2005054"/>
    <lineage>
        <taxon>Viruses</taxon>
        <taxon>Duplodnaviria</taxon>
        <taxon>Heunggongvirae</taxon>
        <taxon>Uroviricota</taxon>
        <taxon>Caudoviricetes</taxon>
        <taxon>Autographivirales</taxon>
        <taxon>Autotranscriptaviridae</taxon>
        <taxon>Studiervirinae</taxon>
        <taxon>Wuhanvirus</taxon>
        <taxon>Wuhanvirus PHB02</taxon>
    </lineage>
</organism>
<dbReference type="KEGG" id="vg:54980919"/>
<evidence type="ECO:0000256" key="1">
    <source>
        <dbReference type="ARBA" id="ARBA00003421"/>
    </source>
</evidence>
<dbReference type="InterPro" id="IPR020991">
    <property type="entry name" value="Connector_podovirus"/>
</dbReference>
<keyword evidence="9 11" id="KW-0231">Viral genome packaging</keyword>